<evidence type="ECO:0000259" key="4">
    <source>
        <dbReference type="PROSITE" id="PS50043"/>
    </source>
</evidence>
<dbReference type="Pfam" id="PF00196">
    <property type="entry name" value="GerE"/>
    <property type="match status" value="1"/>
</dbReference>
<proteinExistence type="predicted"/>
<dbReference type="PRINTS" id="PR00038">
    <property type="entry name" value="HTHLUXR"/>
</dbReference>
<dbReference type="SUPFAM" id="SSF46894">
    <property type="entry name" value="C-terminal effector domain of the bipartite response regulators"/>
    <property type="match status" value="1"/>
</dbReference>
<protein>
    <recommendedName>
        <fullName evidence="8">LuxR family transcriptional regulator</fullName>
    </recommendedName>
</protein>
<dbReference type="InterPro" id="IPR016032">
    <property type="entry name" value="Sig_transdc_resp-reg_C-effctor"/>
</dbReference>
<dbReference type="InterPro" id="IPR011006">
    <property type="entry name" value="CheY-like_superfamily"/>
</dbReference>
<feature type="domain" description="HTH luxR-type" evidence="4">
    <location>
        <begin position="159"/>
        <end position="224"/>
    </location>
</feature>
<dbReference type="SMART" id="SM00421">
    <property type="entry name" value="HTH_LUXR"/>
    <property type="match status" value="1"/>
</dbReference>
<dbReference type="Proteomes" id="UP000056453">
    <property type="component" value="Unassembled WGS sequence"/>
</dbReference>
<evidence type="ECO:0000313" key="7">
    <source>
        <dbReference type="Proteomes" id="UP000056453"/>
    </source>
</evidence>
<dbReference type="GO" id="GO:0006355">
    <property type="term" value="P:regulation of DNA-templated transcription"/>
    <property type="evidence" value="ECO:0007669"/>
    <property type="project" value="InterPro"/>
</dbReference>
<dbReference type="SUPFAM" id="SSF52172">
    <property type="entry name" value="CheY-like"/>
    <property type="match status" value="1"/>
</dbReference>
<evidence type="ECO:0008006" key="8">
    <source>
        <dbReference type="Google" id="ProtNLM"/>
    </source>
</evidence>
<sequence length="229" mass="24967">MASIGREQPPVINLIVADEHPVVVMGILKTLEGTDDIRVVATAADVEGLLSALANHSCDVLVCEFGFSHDGARDGLRLMERLIQQFPALKIILLTVYEDLALVRHVVTIGVAGFIGKSSETLDALPMAIRAVKAGGTYLDPAITRTLANRLLQESRRGDTGRHQTLTRREFEVVRQLVKGMSVSEIARETNRSVKTVSTQKIRAMGKLGARNDVELGTRFRNLAGEEKG</sequence>
<dbReference type="PROSITE" id="PS50110">
    <property type="entry name" value="RESPONSE_REGULATORY"/>
    <property type="match status" value="1"/>
</dbReference>
<dbReference type="PROSITE" id="PS50043">
    <property type="entry name" value="HTH_LUXR_2"/>
    <property type="match status" value="1"/>
</dbReference>
<dbReference type="InterPro" id="IPR000792">
    <property type="entry name" value="Tscrpt_reg_LuxR_C"/>
</dbReference>
<comment type="caution">
    <text evidence="3">Lacks conserved residue(s) required for the propagation of feature annotation.</text>
</comment>
<dbReference type="Pfam" id="PF00072">
    <property type="entry name" value="Response_reg"/>
    <property type="match status" value="1"/>
</dbReference>
<dbReference type="CDD" id="cd17535">
    <property type="entry name" value="REC_NarL-like"/>
    <property type="match status" value="1"/>
</dbReference>
<name>A0AAW3MQ97_9BURK</name>
<dbReference type="EMBL" id="LPBJ01000095">
    <property type="protein sequence ID" value="KVP89356.1"/>
    <property type="molecule type" value="Genomic_DNA"/>
</dbReference>
<dbReference type="CDD" id="cd06170">
    <property type="entry name" value="LuxR_C_like"/>
    <property type="match status" value="1"/>
</dbReference>
<dbReference type="PANTHER" id="PTHR43214">
    <property type="entry name" value="TWO-COMPONENT RESPONSE REGULATOR"/>
    <property type="match status" value="1"/>
</dbReference>
<keyword evidence="1" id="KW-0597">Phosphoprotein</keyword>
<evidence type="ECO:0000256" key="2">
    <source>
        <dbReference type="ARBA" id="ARBA00023125"/>
    </source>
</evidence>
<keyword evidence="7" id="KW-1185">Reference proteome</keyword>
<dbReference type="InterPro" id="IPR039420">
    <property type="entry name" value="WalR-like"/>
</dbReference>
<evidence type="ECO:0000259" key="5">
    <source>
        <dbReference type="PROSITE" id="PS50110"/>
    </source>
</evidence>
<dbReference type="GO" id="GO:0003677">
    <property type="term" value="F:DNA binding"/>
    <property type="evidence" value="ECO:0007669"/>
    <property type="project" value="UniProtKB-KW"/>
</dbReference>
<evidence type="ECO:0000313" key="6">
    <source>
        <dbReference type="EMBL" id="KVP89356.1"/>
    </source>
</evidence>
<dbReference type="Gene3D" id="3.40.50.2300">
    <property type="match status" value="1"/>
</dbReference>
<dbReference type="InterPro" id="IPR058245">
    <property type="entry name" value="NreC/VraR/RcsB-like_REC"/>
</dbReference>
<dbReference type="GO" id="GO:0000160">
    <property type="term" value="P:phosphorelay signal transduction system"/>
    <property type="evidence" value="ECO:0007669"/>
    <property type="project" value="InterPro"/>
</dbReference>
<dbReference type="PROSITE" id="PS00622">
    <property type="entry name" value="HTH_LUXR_1"/>
    <property type="match status" value="1"/>
</dbReference>
<organism evidence="6 7">
    <name type="scientific">Burkholderia ubonensis</name>
    <dbReference type="NCBI Taxonomy" id="101571"/>
    <lineage>
        <taxon>Bacteria</taxon>
        <taxon>Pseudomonadati</taxon>
        <taxon>Pseudomonadota</taxon>
        <taxon>Betaproteobacteria</taxon>
        <taxon>Burkholderiales</taxon>
        <taxon>Burkholderiaceae</taxon>
        <taxon>Burkholderia</taxon>
        <taxon>Burkholderia cepacia complex</taxon>
    </lineage>
</organism>
<dbReference type="PANTHER" id="PTHR43214:SF17">
    <property type="entry name" value="TRANSCRIPTIONAL REGULATORY PROTEIN RCSB"/>
    <property type="match status" value="1"/>
</dbReference>
<feature type="domain" description="Response regulatory" evidence="5">
    <location>
        <begin position="13"/>
        <end position="132"/>
    </location>
</feature>
<evidence type="ECO:0000256" key="3">
    <source>
        <dbReference type="PROSITE-ProRule" id="PRU00169"/>
    </source>
</evidence>
<dbReference type="SMART" id="SM00448">
    <property type="entry name" value="REC"/>
    <property type="match status" value="1"/>
</dbReference>
<dbReference type="InterPro" id="IPR001789">
    <property type="entry name" value="Sig_transdc_resp-reg_receiver"/>
</dbReference>
<dbReference type="RefSeq" id="WP_059807790.1">
    <property type="nucleotide sequence ID" value="NZ_LOYM01000124.1"/>
</dbReference>
<gene>
    <name evidence="6" type="ORF">WJ96_20395</name>
</gene>
<accession>A0AAW3MQ97</accession>
<dbReference type="AlphaFoldDB" id="A0AAW3MQ97"/>
<reference evidence="6 7" key="1">
    <citation type="submission" date="2015-11" db="EMBL/GenBank/DDBJ databases">
        <title>Expanding the genomic diversity of Burkholderia species for the development of highly accurate diagnostics.</title>
        <authorList>
            <person name="Sahl J."/>
            <person name="Keim P."/>
            <person name="Wagner D."/>
        </authorList>
    </citation>
    <scope>NUCLEOTIDE SEQUENCE [LARGE SCALE GENOMIC DNA]</scope>
    <source>
        <strain evidence="6 7">MSMB1808WGS</strain>
    </source>
</reference>
<evidence type="ECO:0000256" key="1">
    <source>
        <dbReference type="ARBA" id="ARBA00022553"/>
    </source>
</evidence>
<keyword evidence="2" id="KW-0238">DNA-binding</keyword>
<comment type="caution">
    <text evidence="6">The sequence shown here is derived from an EMBL/GenBank/DDBJ whole genome shotgun (WGS) entry which is preliminary data.</text>
</comment>